<evidence type="ECO:0000256" key="9">
    <source>
        <dbReference type="ARBA" id="ARBA00023027"/>
    </source>
</evidence>
<comment type="pathway">
    <text evidence="2 11">Cofactor biosynthesis; NAD(+) biosynthesis; deamido-NAD(+) from nicotinate D-ribonucleotide: step 1/1.</text>
</comment>
<evidence type="ECO:0000256" key="7">
    <source>
        <dbReference type="ARBA" id="ARBA00022741"/>
    </source>
</evidence>
<evidence type="ECO:0000256" key="2">
    <source>
        <dbReference type="ARBA" id="ARBA00005019"/>
    </source>
</evidence>
<dbReference type="InterPro" id="IPR005248">
    <property type="entry name" value="NadD/NMNAT"/>
</dbReference>
<keyword evidence="4 11" id="KW-0662">Pyridine nucleotide biosynthesis</keyword>
<accession>A0A3Q8EU05</accession>
<organism evidence="13 14">
    <name type="scientific">Candidatus Kinetoplastidibacterium kentomonadis</name>
    <dbReference type="NCBI Taxonomy" id="1576550"/>
    <lineage>
        <taxon>Bacteria</taxon>
        <taxon>Pseudomonadati</taxon>
        <taxon>Pseudomonadota</taxon>
        <taxon>Betaproteobacteria</taxon>
        <taxon>Candidatus Kinetoplastidibacterium</taxon>
    </lineage>
</organism>
<dbReference type="NCBIfam" id="TIGR00482">
    <property type="entry name" value="nicotinate (nicotinamide) nucleotide adenylyltransferase"/>
    <property type="match status" value="1"/>
</dbReference>
<dbReference type="Proteomes" id="UP000266796">
    <property type="component" value="Chromosome"/>
</dbReference>
<dbReference type="AlphaFoldDB" id="A0A3Q8EU05"/>
<evidence type="ECO:0000256" key="3">
    <source>
        <dbReference type="ARBA" id="ARBA00009014"/>
    </source>
</evidence>
<dbReference type="OrthoDB" id="5295945at2"/>
<keyword evidence="9 11" id="KW-0520">NAD</keyword>
<dbReference type="PANTHER" id="PTHR39321:SF3">
    <property type="entry name" value="PHOSPHOPANTETHEINE ADENYLYLTRANSFERASE"/>
    <property type="match status" value="1"/>
</dbReference>
<name>A0A3Q8EU05_9PROT</name>
<dbReference type="PANTHER" id="PTHR39321">
    <property type="entry name" value="NICOTINATE-NUCLEOTIDE ADENYLYLTRANSFERASE-RELATED"/>
    <property type="match status" value="1"/>
</dbReference>
<dbReference type="CDD" id="cd02165">
    <property type="entry name" value="NMNAT"/>
    <property type="match status" value="1"/>
</dbReference>
<evidence type="ECO:0000256" key="10">
    <source>
        <dbReference type="ARBA" id="ARBA00048721"/>
    </source>
</evidence>
<keyword evidence="6 11" id="KW-0548">Nucleotidyltransferase</keyword>
<keyword evidence="7 11" id="KW-0547">Nucleotide-binding</keyword>
<evidence type="ECO:0000256" key="5">
    <source>
        <dbReference type="ARBA" id="ARBA00022679"/>
    </source>
</evidence>
<evidence type="ECO:0000256" key="11">
    <source>
        <dbReference type="HAMAP-Rule" id="MF_00244"/>
    </source>
</evidence>
<evidence type="ECO:0000256" key="8">
    <source>
        <dbReference type="ARBA" id="ARBA00022840"/>
    </source>
</evidence>
<reference evidence="13 14" key="1">
    <citation type="journal article" date="2018" name="Parasitology">
        <title>The reduced genome of Candidatus Kinetoplastibacterium sorsogonicusi, the endosymbiont of Kentomonas sorsogonicus (Trypanosomatidae): loss of the haem-synthesis pathway.</title>
        <authorList>
            <person name="Silva F.M."/>
            <person name="Kostygov A.Y."/>
            <person name="Spodareva V.V."/>
            <person name="Butenko A."/>
            <person name="Tossou R."/>
            <person name="Lukes J."/>
            <person name="Yurchenko V."/>
            <person name="Alves J.M.P."/>
        </authorList>
    </citation>
    <scope>NUCLEOTIDE SEQUENCE [LARGE SCALE GENOMIC DNA]</scope>
    <source>
        <strain evidence="13 14">MF-08</strain>
    </source>
</reference>
<keyword evidence="14" id="KW-1185">Reference proteome</keyword>
<evidence type="ECO:0000256" key="6">
    <source>
        <dbReference type="ARBA" id="ARBA00022695"/>
    </source>
</evidence>
<evidence type="ECO:0000259" key="12">
    <source>
        <dbReference type="Pfam" id="PF01467"/>
    </source>
</evidence>
<evidence type="ECO:0000256" key="1">
    <source>
        <dbReference type="ARBA" id="ARBA00002324"/>
    </source>
</evidence>
<comment type="function">
    <text evidence="1 11">Catalyzes the reversible adenylation of nicotinate mononucleotide (NaMN) to nicotinic acid adenine dinucleotide (NaAD).</text>
</comment>
<dbReference type="GO" id="GO:0005524">
    <property type="term" value="F:ATP binding"/>
    <property type="evidence" value="ECO:0007669"/>
    <property type="project" value="UniProtKB-KW"/>
</dbReference>
<feature type="domain" description="Cytidyltransferase-like" evidence="12">
    <location>
        <begin position="8"/>
        <end position="173"/>
    </location>
</feature>
<comment type="catalytic activity">
    <reaction evidence="10 11">
        <text>nicotinate beta-D-ribonucleotide + ATP + H(+) = deamido-NAD(+) + diphosphate</text>
        <dbReference type="Rhea" id="RHEA:22860"/>
        <dbReference type="ChEBI" id="CHEBI:15378"/>
        <dbReference type="ChEBI" id="CHEBI:30616"/>
        <dbReference type="ChEBI" id="CHEBI:33019"/>
        <dbReference type="ChEBI" id="CHEBI:57502"/>
        <dbReference type="ChEBI" id="CHEBI:58437"/>
        <dbReference type="EC" id="2.7.7.18"/>
    </reaction>
</comment>
<proteinExistence type="inferred from homology"/>
<dbReference type="EMBL" id="CP025628">
    <property type="protein sequence ID" value="AWD32323.1"/>
    <property type="molecule type" value="Genomic_DNA"/>
</dbReference>
<dbReference type="Gene3D" id="3.40.50.620">
    <property type="entry name" value="HUPs"/>
    <property type="match status" value="1"/>
</dbReference>
<dbReference type="NCBIfam" id="TIGR00125">
    <property type="entry name" value="cyt_tran_rel"/>
    <property type="match status" value="1"/>
</dbReference>
<evidence type="ECO:0000313" key="14">
    <source>
        <dbReference type="Proteomes" id="UP000266796"/>
    </source>
</evidence>
<dbReference type="KEGG" id="kso:CKSOR_00199"/>
<dbReference type="Pfam" id="PF01467">
    <property type="entry name" value="CTP_transf_like"/>
    <property type="match status" value="1"/>
</dbReference>
<dbReference type="HAMAP" id="MF_00244">
    <property type="entry name" value="NaMN_adenylyltr"/>
    <property type="match status" value="1"/>
</dbReference>
<dbReference type="GO" id="GO:0009435">
    <property type="term" value="P:NAD+ biosynthetic process"/>
    <property type="evidence" value="ECO:0007669"/>
    <property type="project" value="UniProtKB-UniRule"/>
</dbReference>
<keyword evidence="5 11" id="KW-0808">Transferase</keyword>
<protein>
    <recommendedName>
        <fullName evidence="11">Probable nicotinate-nucleotide adenylyltransferase</fullName>
        <ecNumber evidence="11">2.7.7.18</ecNumber>
    </recommendedName>
    <alternativeName>
        <fullName evidence="11">Deamido-NAD(+) diphosphorylase</fullName>
    </alternativeName>
    <alternativeName>
        <fullName evidence="11">Deamido-NAD(+) pyrophosphorylase</fullName>
    </alternativeName>
    <alternativeName>
        <fullName evidence="11">Nicotinate mononucleotide adenylyltransferase</fullName>
        <shortName evidence="11">NaMN adenylyltransferase</shortName>
    </alternativeName>
</protein>
<keyword evidence="8 11" id="KW-0067">ATP-binding</keyword>
<comment type="similarity">
    <text evidence="3 11">Belongs to the NadD family.</text>
</comment>
<gene>
    <name evidence="11 13" type="primary">nadD</name>
    <name evidence="13" type="ORF">CKSOR_00199</name>
</gene>
<dbReference type="UniPathway" id="UPA00253">
    <property type="reaction ID" value="UER00332"/>
</dbReference>
<dbReference type="RefSeq" id="WP_108673742.1">
    <property type="nucleotide sequence ID" value="NZ_CP025628.1"/>
</dbReference>
<dbReference type="GO" id="GO:0004515">
    <property type="term" value="F:nicotinate-nucleotide adenylyltransferase activity"/>
    <property type="evidence" value="ECO:0007669"/>
    <property type="project" value="UniProtKB-UniRule"/>
</dbReference>
<evidence type="ECO:0000313" key="13">
    <source>
        <dbReference type="EMBL" id="AWD32323.1"/>
    </source>
</evidence>
<dbReference type="EC" id="2.7.7.18" evidence="11"/>
<evidence type="ECO:0000256" key="4">
    <source>
        <dbReference type="ARBA" id="ARBA00022642"/>
    </source>
</evidence>
<sequence>MYKEHIGILGGSFDPVHKGHIAIARSAINILKLNKILLIPCAIHSQKSQLIASIKHRLSMLKIAVQYENNIYVDEIETKVNEINYTIDTIKYFYTQRKNHIYYLIIGSDQLINFCSWLEWDKIIDLVDLVVFSRANKKIFIPNDLNRKLLEKNKYIRLLPNLFHKISSTSIRHKINNKKLNFDKINELEKPIIEYIKKFNLYINK</sequence>
<dbReference type="SUPFAM" id="SSF52374">
    <property type="entry name" value="Nucleotidylyl transferase"/>
    <property type="match status" value="1"/>
</dbReference>
<dbReference type="InterPro" id="IPR004821">
    <property type="entry name" value="Cyt_trans-like"/>
</dbReference>
<dbReference type="InterPro" id="IPR014729">
    <property type="entry name" value="Rossmann-like_a/b/a_fold"/>
</dbReference>